<feature type="compositionally biased region" description="Basic and acidic residues" evidence="1">
    <location>
        <begin position="56"/>
        <end position="71"/>
    </location>
</feature>
<evidence type="ECO:0000313" key="2">
    <source>
        <dbReference type="EMBL" id="KAF6146981.1"/>
    </source>
</evidence>
<evidence type="ECO:0000256" key="1">
    <source>
        <dbReference type="SAM" id="MobiDB-lite"/>
    </source>
</evidence>
<protein>
    <submittedName>
        <fullName evidence="2">Uncharacterized protein</fullName>
    </submittedName>
</protein>
<name>A0A7J7LWE3_9MAGN</name>
<sequence length="110" mass="11722">MEDSVIESERLEMPPLNLKKTGVLIDVDGEDNSAEGPIGGTIINNIFHQSEAQVKGGEEKDKKANESKEEEGGGGGIITNFISNLPTSLPVDAMPPTDEASILIHSIIHD</sequence>
<gene>
    <name evidence="2" type="ORF">GIB67_036700</name>
</gene>
<evidence type="ECO:0000313" key="3">
    <source>
        <dbReference type="Proteomes" id="UP000541444"/>
    </source>
</evidence>
<organism evidence="2 3">
    <name type="scientific">Kingdonia uniflora</name>
    <dbReference type="NCBI Taxonomy" id="39325"/>
    <lineage>
        <taxon>Eukaryota</taxon>
        <taxon>Viridiplantae</taxon>
        <taxon>Streptophyta</taxon>
        <taxon>Embryophyta</taxon>
        <taxon>Tracheophyta</taxon>
        <taxon>Spermatophyta</taxon>
        <taxon>Magnoliopsida</taxon>
        <taxon>Ranunculales</taxon>
        <taxon>Circaeasteraceae</taxon>
        <taxon>Kingdonia</taxon>
    </lineage>
</organism>
<accession>A0A7J7LWE3</accession>
<comment type="caution">
    <text evidence="2">The sequence shown here is derived from an EMBL/GenBank/DDBJ whole genome shotgun (WGS) entry which is preliminary data.</text>
</comment>
<feature type="region of interest" description="Disordered" evidence="1">
    <location>
        <begin position="53"/>
        <end position="78"/>
    </location>
</feature>
<reference evidence="2 3" key="1">
    <citation type="journal article" date="2020" name="IScience">
        <title>Genome Sequencing of the Endangered Kingdonia uniflora (Circaeasteraceae, Ranunculales) Reveals Potential Mechanisms of Evolutionary Specialization.</title>
        <authorList>
            <person name="Sun Y."/>
            <person name="Deng T."/>
            <person name="Zhang A."/>
            <person name="Moore M.J."/>
            <person name="Landis J.B."/>
            <person name="Lin N."/>
            <person name="Zhang H."/>
            <person name="Zhang X."/>
            <person name="Huang J."/>
            <person name="Zhang X."/>
            <person name="Sun H."/>
            <person name="Wang H."/>
        </authorList>
    </citation>
    <scope>NUCLEOTIDE SEQUENCE [LARGE SCALE GENOMIC DNA]</scope>
    <source>
        <strain evidence="2">TB1705</strain>
        <tissue evidence="2">Leaf</tissue>
    </source>
</reference>
<dbReference type="EMBL" id="JACGCM010001948">
    <property type="protein sequence ID" value="KAF6146981.1"/>
    <property type="molecule type" value="Genomic_DNA"/>
</dbReference>
<dbReference type="OrthoDB" id="1712073at2759"/>
<dbReference type="AlphaFoldDB" id="A0A7J7LWE3"/>
<keyword evidence="3" id="KW-1185">Reference proteome</keyword>
<proteinExistence type="predicted"/>
<dbReference type="Proteomes" id="UP000541444">
    <property type="component" value="Unassembled WGS sequence"/>
</dbReference>